<feature type="compositionally biased region" description="Polar residues" evidence="1">
    <location>
        <begin position="73"/>
        <end position="90"/>
    </location>
</feature>
<comment type="caution">
    <text evidence="2">The sequence shown here is derived from an EMBL/GenBank/DDBJ whole genome shotgun (WGS) entry which is preliminary data.</text>
</comment>
<feature type="compositionally biased region" description="Basic and acidic residues" evidence="1">
    <location>
        <begin position="62"/>
        <end position="71"/>
    </location>
</feature>
<evidence type="ECO:0000256" key="1">
    <source>
        <dbReference type="SAM" id="MobiDB-lite"/>
    </source>
</evidence>
<feature type="compositionally biased region" description="Basic residues" evidence="1">
    <location>
        <begin position="26"/>
        <end position="35"/>
    </location>
</feature>
<gene>
    <name evidence="2" type="ORF">GWK47_011822</name>
</gene>
<reference evidence="2" key="1">
    <citation type="submission" date="2020-07" db="EMBL/GenBank/DDBJ databases">
        <title>The High-quality genome of the commercially important snow crab, Chionoecetes opilio.</title>
        <authorList>
            <person name="Jeong J.-H."/>
            <person name="Ryu S."/>
        </authorList>
    </citation>
    <scope>NUCLEOTIDE SEQUENCE</scope>
    <source>
        <strain evidence="2">MADBK_172401_WGS</strain>
        <tissue evidence="2">Digestive gland</tissue>
    </source>
</reference>
<name>A0A8J5C2D4_CHIOP</name>
<evidence type="ECO:0000313" key="2">
    <source>
        <dbReference type="EMBL" id="KAG0715488.1"/>
    </source>
</evidence>
<feature type="region of interest" description="Disordered" evidence="1">
    <location>
        <begin position="26"/>
        <end position="99"/>
    </location>
</feature>
<evidence type="ECO:0000313" key="3">
    <source>
        <dbReference type="Proteomes" id="UP000770661"/>
    </source>
</evidence>
<dbReference type="EMBL" id="JACEEZ010019666">
    <property type="protein sequence ID" value="KAG0715488.1"/>
    <property type="molecule type" value="Genomic_DNA"/>
</dbReference>
<organism evidence="2 3">
    <name type="scientific">Chionoecetes opilio</name>
    <name type="common">Atlantic snow crab</name>
    <name type="synonym">Cancer opilio</name>
    <dbReference type="NCBI Taxonomy" id="41210"/>
    <lineage>
        <taxon>Eukaryota</taxon>
        <taxon>Metazoa</taxon>
        <taxon>Ecdysozoa</taxon>
        <taxon>Arthropoda</taxon>
        <taxon>Crustacea</taxon>
        <taxon>Multicrustacea</taxon>
        <taxon>Malacostraca</taxon>
        <taxon>Eumalacostraca</taxon>
        <taxon>Eucarida</taxon>
        <taxon>Decapoda</taxon>
        <taxon>Pleocyemata</taxon>
        <taxon>Brachyura</taxon>
        <taxon>Eubrachyura</taxon>
        <taxon>Majoidea</taxon>
        <taxon>Majidae</taxon>
        <taxon>Chionoecetes</taxon>
    </lineage>
</organism>
<sequence>MAEKEKMAKAEKLRRWTFPTLRHRHLDHRPRRIPRSRGNIIAGQELPQEAAEGYTGKGSLRGQDEPLRPEGDPTSSRFVASSSGLTPASQSTLRRSRMMTRTGACGGHQDLLPRFSLNAEEPPLIVHWDGKLLPDLTGRRRRESLDRLPNHSFQSCPGKREAA</sequence>
<dbReference type="AlphaFoldDB" id="A0A8J5C2D4"/>
<accession>A0A8J5C2D4</accession>
<proteinExistence type="predicted"/>
<keyword evidence="3" id="KW-1185">Reference proteome</keyword>
<protein>
    <submittedName>
        <fullName evidence="2">Uncharacterized protein</fullName>
    </submittedName>
</protein>
<feature type="region of interest" description="Disordered" evidence="1">
    <location>
        <begin position="141"/>
        <end position="163"/>
    </location>
</feature>
<dbReference type="Proteomes" id="UP000770661">
    <property type="component" value="Unassembled WGS sequence"/>
</dbReference>